<dbReference type="InterPro" id="IPR023271">
    <property type="entry name" value="Aquaporin-like"/>
</dbReference>
<evidence type="ECO:0000256" key="3">
    <source>
        <dbReference type="ARBA" id="ARBA00022989"/>
    </source>
</evidence>
<gene>
    <name evidence="6" type="ORF">H6A01_09695</name>
</gene>
<feature type="transmembrane region" description="Helical" evidence="5">
    <location>
        <begin position="258"/>
        <end position="283"/>
    </location>
</feature>
<evidence type="ECO:0000256" key="5">
    <source>
        <dbReference type="SAM" id="Phobius"/>
    </source>
</evidence>
<dbReference type="InterPro" id="IPR000292">
    <property type="entry name" value="For/NO2_transpt"/>
</dbReference>
<evidence type="ECO:0000256" key="1">
    <source>
        <dbReference type="ARBA" id="ARBA00004141"/>
    </source>
</evidence>
<feature type="transmembrane region" description="Helical" evidence="5">
    <location>
        <begin position="193"/>
        <end position="211"/>
    </location>
</feature>
<feature type="transmembrane region" description="Helical" evidence="5">
    <location>
        <begin position="97"/>
        <end position="117"/>
    </location>
</feature>
<reference evidence="6 7" key="1">
    <citation type="journal article" date="2021" name="Sci. Rep.">
        <title>The distribution of antibiotic resistance genes in chicken gut microbiota commensals.</title>
        <authorList>
            <person name="Juricova H."/>
            <person name="Matiasovicova J."/>
            <person name="Kubasova T."/>
            <person name="Cejkova D."/>
            <person name="Rychlik I."/>
        </authorList>
    </citation>
    <scope>NUCLEOTIDE SEQUENCE [LARGE SCALE GENOMIC DNA]</scope>
    <source>
        <strain evidence="6 7">An537</strain>
    </source>
</reference>
<feature type="transmembrane region" description="Helical" evidence="5">
    <location>
        <begin position="218"/>
        <end position="238"/>
    </location>
</feature>
<dbReference type="Gene3D" id="1.20.1080.10">
    <property type="entry name" value="Glycerol uptake facilitator protein"/>
    <property type="match status" value="1"/>
</dbReference>
<feature type="transmembrane region" description="Helical" evidence="5">
    <location>
        <begin position="138"/>
        <end position="163"/>
    </location>
</feature>
<sequence length="293" mass="32746">MTSKIKEILNERKEDVAASEINAVDLSHRERVIVEEYERLSPHLIFEIIRRDGIEELLRPAKSLIFSGIAAGVVITFSFFCMALLQSVLPHEAWMPLIAKWGYTIGFILVILGRMQLFTENTITTVVPICKPFSTQKLIFLLRLWIIVLVSNLIGTALASSFLTLPQVVSPAITAELQSIANHVAHFTATENILRGIPSGILIAAIVWMMPSARNFSFFIIAFFTYFIALGDFTHIVVGSAEMFYAVLSDKASMYDYFFRFLLPTGLGNIIGGTGVFTLLIYAQINSELEVKE</sequence>
<protein>
    <submittedName>
        <fullName evidence="6">Formate/nitrite transporter family protein</fullName>
    </submittedName>
</protein>
<dbReference type="Pfam" id="PF01226">
    <property type="entry name" value="Form_Nir_trans"/>
    <property type="match status" value="1"/>
</dbReference>
<dbReference type="Proteomes" id="UP000707138">
    <property type="component" value="Unassembled WGS sequence"/>
</dbReference>
<name>A0ABS2GK03_9FIRM</name>
<dbReference type="PANTHER" id="PTHR30520">
    <property type="entry name" value="FORMATE TRANSPORTER-RELATED"/>
    <property type="match status" value="1"/>
</dbReference>
<comment type="subcellular location">
    <subcellularLocation>
        <location evidence="1">Membrane</location>
        <topology evidence="1">Multi-pass membrane protein</topology>
    </subcellularLocation>
</comment>
<keyword evidence="3 5" id="KW-1133">Transmembrane helix</keyword>
<dbReference type="PANTHER" id="PTHR30520:SF2">
    <property type="entry name" value="INNER MEMBRANE PROTEIN YFDC"/>
    <property type="match status" value="1"/>
</dbReference>
<comment type="caution">
    <text evidence="6">The sequence shown here is derived from an EMBL/GenBank/DDBJ whole genome shotgun (WGS) entry which is preliminary data.</text>
</comment>
<dbReference type="RefSeq" id="WP_083963078.1">
    <property type="nucleotide sequence ID" value="NZ_CALXQD010000014.1"/>
</dbReference>
<keyword evidence="4 5" id="KW-0472">Membrane</keyword>
<keyword evidence="7" id="KW-1185">Reference proteome</keyword>
<evidence type="ECO:0000313" key="7">
    <source>
        <dbReference type="Proteomes" id="UP000707138"/>
    </source>
</evidence>
<organism evidence="6 7">
    <name type="scientific">Veillonella magna</name>
    <dbReference type="NCBI Taxonomy" id="464322"/>
    <lineage>
        <taxon>Bacteria</taxon>
        <taxon>Bacillati</taxon>
        <taxon>Bacillota</taxon>
        <taxon>Negativicutes</taxon>
        <taxon>Veillonellales</taxon>
        <taxon>Veillonellaceae</taxon>
        <taxon>Veillonella</taxon>
    </lineage>
</organism>
<accession>A0ABS2GK03</accession>
<keyword evidence="2 5" id="KW-0812">Transmembrane</keyword>
<evidence type="ECO:0000313" key="6">
    <source>
        <dbReference type="EMBL" id="MBM6913588.1"/>
    </source>
</evidence>
<evidence type="ECO:0000256" key="4">
    <source>
        <dbReference type="ARBA" id="ARBA00023136"/>
    </source>
</evidence>
<proteinExistence type="predicted"/>
<dbReference type="EMBL" id="JACJLA010000025">
    <property type="protein sequence ID" value="MBM6913588.1"/>
    <property type="molecule type" value="Genomic_DNA"/>
</dbReference>
<feature type="transmembrane region" description="Helical" evidence="5">
    <location>
        <begin position="64"/>
        <end position="85"/>
    </location>
</feature>
<evidence type="ECO:0000256" key="2">
    <source>
        <dbReference type="ARBA" id="ARBA00022692"/>
    </source>
</evidence>